<dbReference type="InterPro" id="IPR029056">
    <property type="entry name" value="Ribokinase-like"/>
</dbReference>
<dbReference type="EMBL" id="QRTC01000060">
    <property type="protein sequence ID" value="RGQ35887.1"/>
    <property type="molecule type" value="Genomic_DNA"/>
</dbReference>
<keyword evidence="3 5" id="KW-0418">Kinase</keyword>
<dbReference type="Pfam" id="PF00294">
    <property type="entry name" value="PfkB"/>
    <property type="match status" value="2"/>
</dbReference>
<dbReference type="PROSITE" id="PS00584">
    <property type="entry name" value="PFKB_KINASES_2"/>
    <property type="match status" value="1"/>
</dbReference>
<feature type="domain" description="Carbohydrate kinase PfkB" evidence="4">
    <location>
        <begin position="174"/>
        <end position="271"/>
    </location>
</feature>
<dbReference type="InterPro" id="IPR011611">
    <property type="entry name" value="PfkB_dom"/>
</dbReference>
<name>A0A412AUX2_9FIRM</name>
<dbReference type="InterPro" id="IPR050306">
    <property type="entry name" value="PfkB_Carbo_kinase"/>
</dbReference>
<evidence type="ECO:0000313" key="5">
    <source>
        <dbReference type="EMBL" id="RGQ35887.1"/>
    </source>
</evidence>
<dbReference type="GO" id="GO:0016301">
    <property type="term" value="F:kinase activity"/>
    <property type="evidence" value="ECO:0007669"/>
    <property type="project" value="UniProtKB-KW"/>
</dbReference>
<evidence type="ECO:0000256" key="3">
    <source>
        <dbReference type="ARBA" id="ARBA00022777"/>
    </source>
</evidence>
<dbReference type="PANTHER" id="PTHR43085:SF41">
    <property type="entry name" value="FRUCTOSELYSINE 6-KINASE"/>
    <property type="match status" value="1"/>
</dbReference>
<feature type="domain" description="Carbohydrate kinase PfkB" evidence="4">
    <location>
        <begin position="21"/>
        <end position="127"/>
    </location>
</feature>
<dbReference type="SUPFAM" id="SSF53613">
    <property type="entry name" value="Ribokinase-like"/>
    <property type="match status" value="1"/>
</dbReference>
<sequence length="278" mass="30736">MKVVGIGDNVADCYHHLGLMFPGGQAFNFSAYCQMNGVESAYIGVFGSDDAGCHLVSVANQLGIDISHCRYVDGENGKAIIDLKNGDRVFVCSNRGGVLKGHPLTLTKEDLEYLKSFDLLHTSNNSYFDQQLVRIKDLPILKSYDFSRSWEDEKRTYEICRWIDFGFISCSGFEKADILKQLTLMHTWGCKVCVATMGEFGSIAITENEACSFQPEVVDALDTLGAGDSFAAGFLMQWLRQNDSSIMHRKLEACLREGAKLAAQTCMVHGAFGYPTSL</sequence>
<keyword evidence="2" id="KW-0808">Transferase</keyword>
<evidence type="ECO:0000256" key="1">
    <source>
        <dbReference type="ARBA" id="ARBA00010688"/>
    </source>
</evidence>
<accession>A0A412AUX2</accession>
<comment type="caution">
    <text evidence="5">The sequence shown here is derived from an EMBL/GenBank/DDBJ whole genome shotgun (WGS) entry which is preliminary data.</text>
</comment>
<organism evidence="5 6">
    <name type="scientific">[Clostridium] leptum</name>
    <dbReference type="NCBI Taxonomy" id="1535"/>
    <lineage>
        <taxon>Bacteria</taxon>
        <taxon>Bacillati</taxon>
        <taxon>Bacillota</taxon>
        <taxon>Clostridia</taxon>
        <taxon>Eubacteriales</taxon>
        <taxon>Oscillospiraceae</taxon>
        <taxon>Oscillospiraceae incertae sedis</taxon>
    </lineage>
</organism>
<proteinExistence type="inferred from homology"/>
<dbReference type="InterPro" id="IPR002173">
    <property type="entry name" value="Carboh/pur_kinase_PfkB_CS"/>
</dbReference>
<protein>
    <submittedName>
        <fullName evidence="5">Fructoselysine 6-kinase</fullName>
    </submittedName>
</protein>
<evidence type="ECO:0000259" key="4">
    <source>
        <dbReference type="Pfam" id="PF00294"/>
    </source>
</evidence>
<dbReference type="PANTHER" id="PTHR43085">
    <property type="entry name" value="HEXOKINASE FAMILY MEMBER"/>
    <property type="match status" value="1"/>
</dbReference>
<gene>
    <name evidence="5" type="ORF">DWY99_12095</name>
</gene>
<reference evidence="5 6" key="1">
    <citation type="submission" date="2018-08" db="EMBL/GenBank/DDBJ databases">
        <title>A genome reference for cultivated species of the human gut microbiota.</title>
        <authorList>
            <person name="Zou Y."/>
            <person name="Xue W."/>
            <person name="Luo G."/>
        </authorList>
    </citation>
    <scope>NUCLEOTIDE SEQUENCE [LARGE SCALE GENOMIC DNA]</scope>
    <source>
        <strain evidence="5 6">AF28-26</strain>
    </source>
</reference>
<evidence type="ECO:0000313" key="6">
    <source>
        <dbReference type="Proteomes" id="UP000284751"/>
    </source>
</evidence>
<dbReference type="AlphaFoldDB" id="A0A412AUX2"/>
<dbReference type="Proteomes" id="UP000284751">
    <property type="component" value="Unassembled WGS sequence"/>
</dbReference>
<evidence type="ECO:0000256" key="2">
    <source>
        <dbReference type="ARBA" id="ARBA00022679"/>
    </source>
</evidence>
<comment type="similarity">
    <text evidence="1">Belongs to the carbohydrate kinase PfkB family.</text>
</comment>
<dbReference type="Gene3D" id="3.40.1190.20">
    <property type="match status" value="1"/>
</dbReference>